<name>A0A8T1WBF7_9STRA</name>
<protein>
    <submittedName>
        <fullName evidence="1">Uncharacterized protein</fullName>
    </submittedName>
</protein>
<dbReference type="Proteomes" id="UP000694044">
    <property type="component" value="Unassembled WGS sequence"/>
</dbReference>
<comment type="caution">
    <text evidence="1">The sequence shown here is derived from an EMBL/GenBank/DDBJ whole genome shotgun (WGS) entry which is preliminary data.</text>
</comment>
<evidence type="ECO:0000313" key="2">
    <source>
        <dbReference type="Proteomes" id="UP000694044"/>
    </source>
</evidence>
<gene>
    <name evidence="1" type="ORF">PHYPSEUDO_011472</name>
</gene>
<organism evidence="1 2">
    <name type="scientific">Phytophthora pseudosyringae</name>
    <dbReference type="NCBI Taxonomy" id="221518"/>
    <lineage>
        <taxon>Eukaryota</taxon>
        <taxon>Sar</taxon>
        <taxon>Stramenopiles</taxon>
        <taxon>Oomycota</taxon>
        <taxon>Peronosporomycetes</taxon>
        <taxon>Peronosporales</taxon>
        <taxon>Peronosporaceae</taxon>
        <taxon>Phytophthora</taxon>
    </lineage>
</organism>
<dbReference type="EMBL" id="JAGDFM010000051">
    <property type="protein sequence ID" value="KAG7389009.1"/>
    <property type="molecule type" value="Genomic_DNA"/>
</dbReference>
<reference evidence="1" key="1">
    <citation type="submission" date="2021-02" db="EMBL/GenBank/DDBJ databases">
        <authorList>
            <person name="Palmer J.M."/>
        </authorList>
    </citation>
    <scope>NUCLEOTIDE SEQUENCE</scope>
    <source>
        <strain evidence="1">SCRP734</strain>
    </source>
</reference>
<keyword evidence="2" id="KW-1185">Reference proteome</keyword>
<sequence length="137" mass="14741">MGGALASRAIISCPVRSFFDSPSHSHGNAVCEGWLLVGRVGGDGSLQHLRAPSSSSLQQRSEYQSRALKEVLQPRVFFKFFHPDSDSQELTPSSISGISVSSQATIIDLAQADTEEKIEATSLVPDNITHGPLTDKF</sequence>
<dbReference type="AlphaFoldDB" id="A0A8T1WBF7"/>
<proteinExistence type="predicted"/>
<evidence type="ECO:0000313" key="1">
    <source>
        <dbReference type="EMBL" id="KAG7389009.1"/>
    </source>
</evidence>
<accession>A0A8T1WBF7</accession>